<dbReference type="Gene3D" id="2.60.40.10">
    <property type="entry name" value="Immunoglobulins"/>
    <property type="match status" value="3"/>
</dbReference>
<dbReference type="RefSeq" id="YP_010658836.1">
    <property type="nucleotide sequence ID" value="NC_070861.1"/>
</dbReference>
<reference evidence="2" key="1">
    <citation type="journal article" date="2021" name="Viruses">
        <title>Novel Viruses That Lyse Plant and Human Strains of Kosakonia cowanii.</title>
        <authorList>
            <person name="Petrzik K."/>
            <person name="Brazdova S."/>
            <person name="Krawczyk K."/>
        </authorList>
    </citation>
    <scope>NUCLEOTIDE SEQUENCE</scope>
</reference>
<dbReference type="Proteomes" id="UP000828444">
    <property type="component" value="Segment"/>
</dbReference>
<dbReference type="GeneID" id="77934798"/>
<dbReference type="InterPro" id="IPR007110">
    <property type="entry name" value="Ig-like_dom"/>
</dbReference>
<sequence length="321" mass="33621">MSKSLIGNGVVNTDDVIEQGYDFVGLKMAGMLKVQEETYEQDLTIAGTSKYRPPGYVSDLAFTTDLPATKEGDSPVALTVAVEKGVAPYTYKWYRGSTVISGATTASYNATQSGSYKVEVTDADQNEITSTVCVVSVFAAMAFTTNLATTHPDVYLGNSETFGPFTVAATGGKAPLTYQWKRATANVATGATFGPVNVDDVFPSNGSYNWSCVVTDARGTSITSNIMPAAAYRLPSFTTQPPATLSVATGAAIAINTTPATTSKPARTYQWYKDGSAVSGQTAANFTKAAAVAGDAGTYYVIMTDANGKTVQSTNTVLTIT</sequence>
<name>A0AAE7WHU7_9CAUD</name>
<evidence type="ECO:0000313" key="3">
    <source>
        <dbReference type="Proteomes" id="UP000828444"/>
    </source>
</evidence>
<dbReference type="InterPro" id="IPR013783">
    <property type="entry name" value="Ig-like_fold"/>
</dbReference>
<feature type="domain" description="Ig-like" evidence="1">
    <location>
        <begin position="235"/>
        <end position="319"/>
    </location>
</feature>
<keyword evidence="3" id="KW-1185">Reference proteome</keyword>
<dbReference type="SUPFAM" id="SSF48726">
    <property type="entry name" value="Immunoglobulin"/>
    <property type="match status" value="1"/>
</dbReference>
<evidence type="ECO:0000313" key="2">
    <source>
        <dbReference type="EMBL" id="QYN79849.1"/>
    </source>
</evidence>
<proteinExistence type="predicted"/>
<dbReference type="PROSITE" id="PS50835">
    <property type="entry name" value="IG_LIKE"/>
    <property type="match status" value="1"/>
</dbReference>
<accession>A0AAE7WHU7</accession>
<protein>
    <submittedName>
        <fullName evidence="2">Head outer capsid protein</fullName>
    </submittedName>
</protein>
<organism evidence="2 3">
    <name type="scientific">Kosakonia phage Kc283</name>
    <dbReference type="NCBI Taxonomy" id="2863195"/>
    <lineage>
        <taxon>Viruses</taxon>
        <taxon>Duplodnaviria</taxon>
        <taxon>Heunggongvirae</taxon>
        <taxon>Uroviricota</taxon>
        <taxon>Caudoviricetes</taxon>
        <taxon>Schitoviridae</taxon>
        <taxon>Cbunavirus</taxon>
        <taxon>Cbunavirus Kc283</taxon>
    </lineage>
</organism>
<dbReference type="Pfam" id="PF13573">
    <property type="entry name" value="SprB"/>
    <property type="match status" value="1"/>
</dbReference>
<dbReference type="InterPro" id="IPR036179">
    <property type="entry name" value="Ig-like_dom_sf"/>
</dbReference>
<dbReference type="InterPro" id="IPR025667">
    <property type="entry name" value="SprB_repeat"/>
</dbReference>
<dbReference type="KEGG" id="vg:77934798"/>
<dbReference type="CDD" id="cd00146">
    <property type="entry name" value="PKD"/>
    <property type="match status" value="1"/>
</dbReference>
<evidence type="ECO:0000259" key="1">
    <source>
        <dbReference type="PROSITE" id="PS50835"/>
    </source>
</evidence>
<dbReference type="EMBL" id="MZ348421">
    <property type="protein sequence ID" value="QYN79849.1"/>
    <property type="molecule type" value="Genomic_DNA"/>
</dbReference>